<sequence length="100" mass="10401">MTAAKTDLLAVAEAAAQAWRPQVCGVAAGAQVKVLRMDSQAYPDEVHDFDEALLVLQGQMNLEIGGECHPVGAGEMFIVPAGVPHAVAPGSHGTLVIIDR</sequence>
<dbReference type="Pfam" id="PF07883">
    <property type="entry name" value="Cupin_2"/>
    <property type="match status" value="1"/>
</dbReference>
<protein>
    <submittedName>
        <fullName evidence="2">Cupin domain-containing protein</fullName>
    </submittedName>
</protein>
<dbReference type="InterPro" id="IPR014710">
    <property type="entry name" value="RmlC-like_jellyroll"/>
</dbReference>
<dbReference type="OrthoDB" id="9794183at2"/>
<dbReference type="SUPFAM" id="SSF51182">
    <property type="entry name" value="RmlC-like cupins"/>
    <property type="match status" value="1"/>
</dbReference>
<dbReference type="Proteomes" id="UP000198781">
    <property type="component" value="Unassembled WGS sequence"/>
</dbReference>
<evidence type="ECO:0000313" key="3">
    <source>
        <dbReference type="Proteomes" id="UP000198781"/>
    </source>
</evidence>
<feature type="domain" description="Cupin type-2" evidence="1">
    <location>
        <begin position="43"/>
        <end position="96"/>
    </location>
</feature>
<dbReference type="RefSeq" id="WP_092742158.1">
    <property type="nucleotide sequence ID" value="NZ_FMZC01000004.1"/>
</dbReference>
<dbReference type="InterPro" id="IPR011051">
    <property type="entry name" value="RmlC_Cupin_sf"/>
</dbReference>
<reference evidence="2 3" key="1">
    <citation type="submission" date="2016-10" db="EMBL/GenBank/DDBJ databases">
        <authorList>
            <person name="de Groot N.N."/>
        </authorList>
    </citation>
    <scope>NUCLEOTIDE SEQUENCE [LARGE SCALE GENOMIC DNA]</scope>
    <source>
        <strain evidence="2 3">DSM 16619</strain>
    </source>
</reference>
<keyword evidence="3" id="KW-1185">Reference proteome</keyword>
<dbReference type="EMBL" id="FMZC01000004">
    <property type="protein sequence ID" value="SDD00318.1"/>
    <property type="molecule type" value="Genomic_DNA"/>
</dbReference>
<dbReference type="InterPro" id="IPR013096">
    <property type="entry name" value="Cupin_2"/>
</dbReference>
<dbReference type="Gene3D" id="2.60.120.10">
    <property type="entry name" value="Jelly Rolls"/>
    <property type="match status" value="1"/>
</dbReference>
<gene>
    <name evidence="2" type="ORF">SAMN05192589_10460</name>
</gene>
<evidence type="ECO:0000259" key="1">
    <source>
        <dbReference type="Pfam" id="PF07883"/>
    </source>
</evidence>
<name>A0A1G6R726_9BURK</name>
<proteinExistence type="predicted"/>
<evidence type="ECO:0000313" key="2">
    <source>
        <dbReference type="EMBL" id="SDD00318.1"/>
    </source>
</evidence>
<accession>A0A1G6R726</accession>
<dbReference type="AlphaFoldDB" id="A0A1G6R726"/>
<organism evidence="2 3">
    <name type="scientific">Paracidovorax valerianellae</name>
    <dbReference type="NCBI Taxonomy" id="187868"/>
    <lineage>
        <taxon>Bacteria</taxon>
        <taxon>Pseudomonadati</taxon>
        <taxon>Pseudomonadota</taxon>
        <taxon>Betaproteobacteria</taxon>
        <taxon>Burkholderiales</taxon>
        <taxon>Comamonadaceae</taxon>
        <taxon>Paracidovorax</taxon>
    </lineage>
</organism>
<dbReference type="STRING" id="187868.SAMN05192589_10460"/>